<protein>
    <submittedName>
        <fullName evidence="2">Uncharacterized protein</fullName>
    </submittedName>
</protein>
<accession>A0A150INH9</accession>
<sequence length="120" mass="14754">MQGVERVKEVPVYRIYDNELRNLPKEEYDKDIKKIREEIMALNTIRRDLFNEQRRGNEESEEYIKKSEEYLVRMEKLAYKINYIMDDFGAVLHYLICNYNKDMFRSKNVDHSKFLKEMKE</sequence>
<comment type="caution">
    <text evidence="2">The sequence shown here is derived from an EMBL/GenBank/DDBJ whole genome shotgun (WGS) entry which is preliminary data.</text>
</comment>
<organism evidence="2 3">
    <name type="scientific">Candidatus Methanofastidiosum methylothiophilum</name>
    <dbReference type="NCBI Taxonomy" id="1705564"/>
    <lineage>
        <taxon>Archaea</taxon>
        <taxon>Methanobacteriati</taxon>
        <taxon>Methanobacteriota</taxon>
        <taxon>Stenosarchaea group</taxon>
        <taxon>Candidatus Methanofastidiosia</taxon>
        <taxon>Candidatus Methanofastidiosales</taxon>
        <taxon>Candidatus Methanofastidiosaceae</taxon>
        <taxon>Candidatus Methanofastidiosum</taxon>
    </lineage>
</organism>
<proteinExistence type="predicted"/>
<evidence type="ECO:0000313" key="2">
    <source>
        <dbReference type="EMBL" id="KYC46448.1"/>
    </source>
</evidence>
<dbReference type="EMBL" id="LNGD01000208">
    <property type="protein sequence ID" value="KYC46448.1"/>
    <property type="molecule type" value="Genomic_DNA"/>
</dbReference>
<keyword evidence="1" id="KW-0175">Coiled coil</keyword>
<dbReference type="Proteomes" id="UP000075578">
    <property type="component" value="Unassembled WGS sequence"/>
</dbReference>
<gene>
    <name evidence="2" type="ORF">AMQ74_01827</name>
</gene>
<evidence type="ECO:0000313" key="3">
    <source>
        <dbReference type="Proteomes" id="UP000075578"/>
    </source>
</evidence>
<name>A0A150INH9_9EURY</name>
<reference evidence="2 3" key="1">
    <citation type="journal article" date="2016" name="ISME J.">
        <title>Chasing the elusive Euryarchaeota class WSA2: genomes reveal a uniquely fastidious methyl-reducing methanogen.</title>
        <authorList>
            <person name="Nobu M.K."/>
            <person name="Narihiro T."/>
            <person name="Kuroda K."/>
            <person name="Mei R."/>
            <person name="Liu W.T."/>
        </authorList>
    </citation>
    <scope>NUCLEOTIDE SEQUENCE [LARGE SCALE GENOMIC DNA]</scope>
    <source>
        <strain evidence="2">U1lsi0528_Bin089</strain>
    </source>
</reference>
<evidence type="ECO:0000256" key="1">
    <source>
        <dbReference type="SAM" id="Coils"/>
    </source>
</evidence>
<dbReference type="AlphaFoldDB" id="A0A150INH9"/>
<feature type="coiled-coil region" evidence="1">
    <location>
        <begin position="25"/>
        <end position="52"/>
    </location>
</feature>